<reference evidence="2 3" key="1">
    <citation type="submission" date="2017-07" db="EMBL/GenBank/DDBJ databases">
        <title>Mechanisms for carbon and nitrogen cycling indicate functional differentiation within the Candidate Phyla Radiation.</title>
        <authorList>
            <person name="Danczak R.E."/>
            <person name="Johnston M.D."/>
            <person name="Kenah C."/>
            <person name="Slattery M."/>
            <person name="Wrighton K.C."/>
            <person name="Wilkins M.J."/>
        </authorList>
    </citation>
    <scope>NUCLEOTIDE SEQUENCE [LARGE SCALE GENOMIC DNA]</scope>
    <source>
        <strain evidence="2">Gr01-1014_77</strain>
    </source>
</reference>
<dbReference type="EMBL" id="VMFF01000048">
    <property type="protein sequence ID" value="TSC65388.1"/>
    <property type="molecule type" value="Genomic_DNA"/>
</dbReference>
<comment type="caution">
    <text evidence="2">The sequence shown here is derived from an EMBL/GenBank/DDBJ whole genome shotgun (WGS) entry which is preliminary data.</text>
</comment>
<protein>
    <submittedName>
        <fullName evidence="2">Uncharacterized protein</fullName>
    </submittedName>
</protein>
<name>A0A554JAJ6_9BACT</name>
<feature type="region of interest" description="Disordered" evidence="1">
    <location>
        <begin position="57"/>
        <end position="76"/>
    </location>
</feature>
<evidence type="ECO:0000313" key="3">
    <source>
        <dbReference type="Proteomes" id="UP000319613"/>
    </source>
</evidence>
<organism evidence="2 3">
    <name type="scientific">Candidatus Doudnabacteria bacterium Gr01-1014_77</name>
    <dbReference type="NCBI Taxonomy" id="2017133"/>
    <lineage>
        <taxon>Bacteria</taxon>
        <taxon>Candidatus Doudnaibacteriota</taxon>
    </lineage>
</organism>
<evidence type="ECO:0000256" key="1">
    <source>
        <dbReference type="SAM" id="MobiDB-lite"/>
    </source>
</evidence>
<sequence length="76" mass="8049">VDVTQGQSQQRDRPCFVAEVDANQLAQPVASTARARVFRTHVQSCLPGCGSTTCRTRAGQGVSVGTDAEPRHRGPA</sequence>
<evidence type="ECO:0000313" key="2">
    <source>
        <dbReference type="EMBL" id="TSC65388.1"/>
    </source>
</evidence>
<dbReference type="AlphaFoldDB" id="A0A554JAJ6"/>
<accession>A0A554JAJ6</accession>
<gene>
    <name evidence="2" type="ORF">G01um101477_504</name>
</gene>
<dbReference type="Proteomes" id="UP000319613">
    <property type="component" value="Unassembled WGS sequence"/>
</dbReference>
<feature type="non-terminal residue" evidence="2">
    <location>
        <position position="1"/>
    </location>
</feature>
<proteinExistence type="predicted"/>